<comment type="subcellular location">
    <subcellularLocation>
        <location evidence="1">Secreted</location>
    </subcellularLocation>
</comment>
<organism evidence="4 5">
    <name type="scientific">Geodermatophilus normandii</name>
    <dbReference type="NCBI Taxonomy" id="1137989"/>
    <lineage>
        <taxon>Bacteria</taxon>
        <taxon>Bacillati</taxon>
        <taxon>Actinomycetota</taxon>
        <taxon>Actinomycetes</taxon>
        <taxon>Geodermatophilales</taxon>
        <taxon>Geodermatophilaceae</taxon>
        <taxon>Geodermatophilus</taxon>
    </lineage>
</organism>
<dbReference type="PANTHER" id="PTHR34216">
    <property type="match status" value="1"/>
</dbReference>
<dbReference type="InterPro" id="IPR002509">
    <property type="entry name" value="NODB_dom"/>
</dbReference>
<dbReference type="GO" id="GO:0005975">
    <property type="term" value="P:carbohydrate metabolic process"/>
    <property type="evidence" value="ECO:0007669"/>
    <property type="project" value="InterPro"/>
</dbReference>
<evidence type="ECO:0000259" key="3">
    <source>
        <dbReference type="PROSITE" id="PS51677"/>
    </source>
</evidence>
<reference evidence="4 5" key="1">
    <citation type="submission" date="2019-12" db="EMBL/GenBank/DDBJ databases">
        <title>WGS of CPCC 203550 I12A-02606.</title>
        <authorList>
            <person name="Jiang Z."/>
        </authorList>
    </citation>
    <scope>NUCLEOTIDE SEQUENCE [LARGE SCALE GENOMIC DNA]</scope>
    <source>
        <strain evidence="4 5">I12A-02606</strain>
    </source>
</reference>
<name>A0A6P0GF81_9ACTN</name>
<dbReference type="SUPFAM" id="SSF88713">
    <property type="entry name" value="Glycoside hydrolase/deacetylase"/>
    <property type="match status" value="1"/>
</dbReference>
<dbReference type="GO" id="GO:0016810">
    <property type="term" value="F:hydrolase activity, acting on carbon-nitrogen (but not peptide) bonds"/>
    <property type="evidence" value="ECO:0007669"/>
    <property type="project" value="InterPro"/>
</dbReference>
<dbReference type="AlphaFoldDB" id="A0A6P0GF81"/>
<accession>A0A6P0GF81</accession>
<evidence type="ECO:0000313" key="5">
    <source>
        <dbReference type="Proteomes" id="UP000471126"/>
    </source>
</evidence>
<keyword evidence="2" id="KW-0732">Signal</keyword>
<dbReference type="InterPro" id="IPR051398">
    <property type="entry name" value="Polysacch_Deacetylase"/>
</dbReference>
<dbReference type="Proteomes" id="UP000471126">
    <property type="component" value="Unassembled WGS sequence"/>
</dbReference>
<comment type="caution">
    <text evidence="4">The sequence shown here is derived from an EMBL/GenBank/DDBJ whole genome shotgun (WGS) entry which is preliminary data.</text>
</comment>
<dbReference type="Gene3D" id="3.20.20.370">
    <property type="entry name" value="Glycoside hydrolase/deacetylase"/>
    <property type="match status" value="1"/>
</dbReference>
<dbReference type="PANTHER" id="PTHR34216:SF3">
    <property type="entry name" value="POLY-BETA-1,6-N-ACETYL-D-GLUCOSAMINE N-DEACETYLASE"/>
    <property type="match status" value="1"/>
</dbReference>
<evidence type="ECO:0000313" key="4">
    <source>
        <dbReference type="EMBL" id="NEM05927.1"/>
    </source>
</evidence>
<gene>
    <name evidence="4" type="ORF">GCU54_07815</name>
</gene>
<sequence>MSVILMYHRVAAPATDPYGLAVHPDRFAAHVEELVRRGAVVPLEELVTGRQRGQIAVTFDDGYVDNATVAAPLLSSAGLPATWFITAGRLGGRRFWWDRLADALLGPGAPDSADVTLDGRDLWLDLHDPSARRIALRFLHRRLRPLPPDELERAVTDVVETLGSPERDDEADSTMTVDQLHGLADLPQQEVGAHTRTHLQLRDQTEELQRAEILGSVQDIAEVLGRPVRSFAYPFGSEGAVGALAPRLVAEAGCVLACSTSPGPVRRRSDRYLLPRLNVQDWDVDAFRTHLDTTLDQR</sequence>
<proteinExistence type="predicted"/>
<evidence type="ECO:0000256" key="1">
    <source>
        <dbReference type="ARBA" id="ARBA00004613"/>
    </source>
</evidence>
<dbReference type="InterPro" id="IPR011330">
    <property type="entry name" value="Glyco_hydro/deAcase_b/a-brl"/>
</dbReference>
<dbReference type="CDD" id="cd10918">
    <property type="entry name" value="CE4_NodB_like_5s_6s"/>
    <property type="match status" value="1"/>
</dbReference>
<dbReference type="EMBL" id="JAAGWE010000012">
    <property type="protein sequence ID" value="NEM05927.1"/>
    <property type="molecule type" value="Genomic_DNA"/>
</dbReference>
<dbReference type="PROSITE" id="PS51677">
    <property type="entry name" value="NODB"/>
    <property type="match status" value="1"/>
</dbReference>
<feature type="domain" description="NodB homology" evidence="3">
    <location>
        <begin position="53"/>
        <end position="298"/>
    </location>
</feature>
<dbReference type="RefSeq" id="WP_163476082.1">
    <property type="nucleotide sequence ID" value="NZ_JAAGWE010000012.1"/>
</dbReference>
<dbReference type="GO" id="GO:0005576">
    <property type="term" value="C:extracellular region"/>
    <property type="evidence" value="ECO:0007669"/>
    <property type="project" value="UniProtKB-SubCell"/>
</dbReference>
<evidence type="ECO:0000256" key="2">
    <source>
        <dbReference type="ARBA" id="ARBA00022729"/>
    </source>
</evidence>
<protein>
    <submittedName>
        <fullName evidence="4">Polysaccharide deacetylase family protein</fullName>
    </submittedName>
</protein>
<dbReference type="Pfam" id="PF01522">
    <property type="entry name" value="Polysacc_deac_1"/>
    <property type="match status" value="2"/>
</dbReference>